<dbReference type="PANTHER" id="PTHR42978:SF2">
    <property type="entry name" value="102 KBASES UNSTABLE REGION: FROM 1 TO 119443"/>
    <property type="match status" value="1"/>
</dbReference>
<accession>A0A8U0A4Y9</accession>
<reference evidence="7" key="1">
    <citation type="submission" date="2022-04" db="EMBL/GenBank/DDBJ databases">
        <title>Halocatena sp. nov., isolated from a salt lake.</title>
        <authorList>
            <person name="Cui H.-L."/>
        </authorList>
    </citation>
    <scope>NUCLEOTIDE SEQUENCE</scope>
    <source>
        <strain evidence="7">AD-1</strain>
        <plasmid evidence="7">unnamed1</plasmid>
    </source>
</reference>
<dbReference type="InterPro" id="IPR001279">
    <property type="entry name" value="Metallo-B-lactamas"/>
</dbReference>
<evidence type="ECO:0000256" key="2">
    <source>
        <dbReference type="ARBA" id="ARBA00007749"/>
    </source>
</evidence>
<dbReference type="SMART" id="SM00849">
    <property type="entry name" value="Lactamase_B"/>
    <property type="match status" value="1"/>
</dbReference>
<geneLocation type="plasmid" evidence="7 8">
    <name>unnamed1</name>
</geneLocation>
<dbReference type="EMBL" id="CP096020">
    <property type="protein sequence ID" value="UPM44265.1"/>
    <property type="molecule type" value="Genomic_DNA"/>
</dbReference>
<organism evidence="7 8">
    <name type="scientific">Halocatena salina</name>
    <dbReference type="NCBI Taxonomy" id="2934340"/>
    <lineage>
        <taxon>Archaea</taxon>
        <taxon>Methanobacteriati</taxon>
        <taxon>Methanobacteriota</taxon>
        <taxon>Stenosarchaea group</taxon>
        <taxon>Halobacteria</taxon>
        <taxon>Halobacteriales</taxon>
        <taxon>Natronomonadaceae</taxon>
        <taxon>Halocatena</taxon>
    </lineage>
</organism>
<dbReference type="AlphaFoldDB" id="A0A8U0A4Y9"/>
<dbReference type="SUPFAM" id="SSF56281">
    <property type="entry name" value="Metallo-hydrolase/oxidoreductase"/>
    <property type="match status" value="1"/>
</dbReference>
<dbReference type="Pfam" id="PF00753">
    <property type="entry name" value="Lactamase_B"/>
    <property type="match status" value="1"/>
</dbReference>
<comment type="cofactor">
    <cofactor evidence="1">
        <name>Zn(2+)</name>
        <dbReference type="ChEBI" id="CHEBI:29105"/>
    </cofactor>
</comment>
<comment type="similarity">
    <text evidence="2">Belongs to the metallo-beta-lactamase superfamily.</text>
</comment>
<dbReference type="Proteomes" id="UP000831768">
    <property type="component" value="Plasmid unnamed1"/>
</dbReference>
<sequence length="264" mass="29493">MMEITIDLIDRGHIRTDLNHIIEGMAMGTAENPNPDTVMGEGPVYNLVIDHPEATILWDTGSHPAAGDGHWPAQLYAAFEHYDAHEHVLSDDLAAAGYALEEIDAVIQSHLHLDHAGGLHNFAGTDVPIYVHEAELKHAYYSANTDYGSDAYVAADFDHDLNWEIIHRESETHFSGIEFLHLPGHTPGLLGLQIELADETLLIAGDEAYMRQNYDEELPLGAGLLWDKRAWFESLRLLKDRERRHDALVVCGHDAGDAERLRKL</sequence>
<evidence type="ECO:0000256" key="3">
    <source>
        <dbReference type="ARBA" id="ARBA00022723"/>
    </source>
</evidence>
<evidence type="ECO:0000313" key="7">
    <source>
        <dbReference type="EMBL" id="UPM44265.1"/>
    </source>
</evidence>
<keyword evidence="4" id="KW-0378">Hydrolase</keyword>
<evidence type="ECO:0000313" key="8">
    <source>
        <dbReference type="Proteomes" id="UP000831768"/>
    </source>
</evidence>
<dbReference type="Gene3D" id="3.60.15.10">
    <property type="entry name" value="Ribonuclease Z/Hydroxyacylglutathione hydrolase-like"/>
    <property type="match status" value="1"/>
</dbReference>
<dbReference type="GeneID" id="71929327"/>
<keyword evidence="3" id="KW-0479">Metal-binding</keyword>
<dbReference type="KEGG" id="haad:MW046_14730"/>
<feature type="domain" description="Metallo-beta-lactamase" evidence="6">
    <location>
        <begin position="43"/>
        <end position="253"/>
    </location>
</feature>
<dbReference type="InterPro" id="IPR051013">
    <property type="entry name" value="MBL_superfamily_lactonases"/>
</dbReference>
<keyword evidence="8" id="KW-1185">Reference proteome</keyword>
<dbReference type="InterPro" id="IPR036866">
    <property type="entry name" value="RibonucZ/Hydroxyglut_hydro"/>
</dbReference>
<evidence type="ECO:0000259" key="6">
    <source>
        <dbReference type="SMART" id="SM00849"/>
    </source>
</evidence>
<evidence type="ECO:0000256" key="4">
    <source>
        <dbReference type="ARBA" id="ARBA00022801"/>
    </source>
</evidence>
<protein>
    <submittedName>
        <fullName evidence="7">N-acyl homoserine lactonase family protein</fullName>
    </submittedName>
</protein>
<keyword evidence="7" id="KW-0614">Plasmid</keyword>
<dbReference type="CDD" id="cd07729">
    <property type="entry name" value="AHL_lactonase_MBL-fold"/>
    <property type="match status" value="1"/>
</dbReference>
<keyword evidence="5" id="KW-0862">Zinc</keyword>
<dbReference type="GO" id="GO:0046872">
    <property type="term" value="F:metal ion binding"/>
    <property type="evidence" value="ECO:0007669"/>
    <property type="project" value="UniProtKB-KW"/>
</dbReference>
<evidence type="ECO:0000256" key="5">
    <source>
        <dbReference type="ARBA" id="ARBA00022833"/>
    </source>
</evidence>
<name>A0A8U0A4Y9_9EURY</name>
<dbReference type="PANTHER" id="PTHR42978">
    <property type="entry name" value="QUORUM-QUENCHING LACTONASE YTNP-RELATED-RELATED"/>
    <property type="match status" value="1"/>
</dbReference>
<dbReference type="RefSeq" id="WP_247994919.1">
    <property type="nucleotide sequence ID" value="NZ_CP096020.1"/>
</dbReference>
<gene>
    <name evidence="7" type="ORF">MW046_14730</name>
</gene>
<dbReference type="GO" id="GO:0016787">
    <property type="term" value="F:hydrolase activity"/>
    <property type="evidence" value="ECO:0007669"/>
    <property type="project" value="UniProtKB-KW"/>
</dbReference>
<proteinExistence type="inferred from homology"/>
<evidence type="ECO:0000256" key="1">
    <source>
        <dbReference type="ARBA" id="ARBA00001947"/>
    </source>
</evidence>